<evidence type="ECO:0000313" key="2">
    <source>
        <dbReference type="EMBL" id="KAK4127818.1"/>
    </source>
</evidence>
<name>A0AAN6U7E8_9PEZI</name>
<reference evidence="2" key="1">
    <citation type="journal article" date="2023" name="Mol. Phylogenet. Evol.">
        <title>Genome-scale phylogeny and comparative genomics of the fungal order Sordariales.</title>
        <authorList>
            <person name="Hensen N."/>
            <person name="Bonometti L."/>
            <person name="Westerberg I."/>
            <person name="Brannstrom I.O."/>
            <person name="Guillou S."/>
            <person name="Cros-Aarteil S."/>
            <person name="Calhoun S."/>
            <person name="Haridas S."/>
            <person name="Kuo A."/>
            <person name="Mondo S."/>
            <person name="Pangilinan J."/>
            <person name="Riley R."/>
            <person name="LaButti K."/>
            <person name="Andreopoulos B."/>
            <person name="Lipzen A."/>
            <person name="Chen C."/>
            <person name="Yan M."/>
            <person name="Daum C."/>
            <person name="Ng V."/>
            <person name="Clum A."/>
            <person name="Steindorff A."/>
            <person name="Ohm R.A."/>
            <person name="Martin F."/>
            <person name="Silar P."/>
            <person name="Natvig D.O."/>
            <person name="Lalanne C."/>
            <person name="Gautier V."/>
            <person name="Ament-Velasquez S.L."/>
            <person name="Kruys A."/>
            <person name="Hutchinson M.I."/>
            <person name="Powell A.J."/>
            <person name="Barry K."/>
            <person name="Miller A.N."/>
            <person name="Grigoriev I.V."/>
            <person name="Debuchy R."/>
            <person name="Gladieux P."/>
            <person name="Hiltunen Thoren M."/>
            <person name="Johannesson H."/>
        </authorList>
    </citation>
    <scope>NUCLEOTIDE SEQUENCE</scope>
    <source>
        <strain evidence="2">CBS 731.68</strain>
    </source>
</reference>
<dbReference type="Proteomes" id="UP001302602">
    <property type="component" value="Unassembled WGS sequence"/>
</dbReference>
<evidence type="ECO:0000256" key="1">
    <source>
        <dbReference type="SAM" id="MobiDB-lite"/>
    </source>
</evidence>
<gene>
    <name evidence="2" type="ORF">N657DRAFT_641870</name>
</gene>
<evidence type="ECO:0000313" key="3">
    <source>
        <dbReference type="Proteomes" id="UP001302602"/>
    </source>
</evidence>
<accession>A0AAN6U7E8</accession>
<protein>
    <submittedName>
        <fullName evidence="2">Uncharacterized protein</fullName>
    </submittedName>
</protein>
<feature type="region of interest" description="Disordered" evidence="1">
    <location>
        <begin position="65"/>
        <end position="85"/>
    </location>
</feature>
<comment type="caution">
    <text evidence="2">The sequence shown here is derived from an EMBL/GenBank/DDBJ whole genome shotgun (WGS) entry which is preliminary data.</text>
</comment>
<dbReference type="GeneID" id="87828995"/>
<proteinExistence type="predicted"/>
<reference evidence="2" key="2">
    <citation type="submission" date="2023-05" db="EMBL/GenBank/DDBJ databases">
        <authorList>
            <consortium name="Lawrence Berkeley National Laboratory"/>
            <person name="Steindorff A."/>
            <person name="Hensen N."/>
            <person name="Bonometti L."/>
            <person name="Westerberg I."/>
            <person name="Brannstrom I.O."/>
            <person name="Guillou S."/>
            <person name="Cros-Aarteil S."/>
            <person name="Calhoun S."/>
            <person name="Haridas S."/>
            <person name="Kuo A."/>
            <person name="Mondo S."/>
            <person name="Pangilinan J."/>
            <person name="Riley R."/>
            <person name="Labutti K."/>
            <person name="Andreopoulos B."/>
            <person name="Lipzen A."/>
            <person name="Chen C."/>
            <person name="Yanf M."/>
            <person name="Daum C."/>
            <person name="Ng V."/>
            <person name="Clum A."/>
            <person name="Ohm R."/>
            <person name="Martin F."/>
            <person name="Silar P."/>
            <person name="Natvig D."/>
            <person name="Lalanne C."/>
            <person name="Gautier V."/>
            <person name="Ament-Velasquez S.L."/>
            <person name="Kruys A."/>
            <person name="Hutchinson M.I."/>
            <person name="Powell A.J."/>
            <person name="Barry K."/>
            <person name="Miller A.N."/>
            <person name="Grigoriev I.V."/>
            <person name="Debuchy R."/>
            <person name="Gladieux P."/>
            <person name="Thoren M.H."/>
            <person name="Johannesson H."/>
        </authorList>
    </citation>
    <scope>NUCLEOTIDE SEQUENCE</scope>
    <source>
        <strain evidence="2">CBS 731.68</strain>
    </source>
</reference>
<dbReference type="EMBL" id="MU853224">
    <property type="protein sequence ID" value="KAK4127818.1"/>
    <property type="molecule type" value="Genomic_DNA"/>
</dbReference>
<dbReference type="AlphaFoldDB" id="A0AAN6U7E8"/>
<organism evidence="2 3">
    <name type="scientific">Parathielavia appendiculata</name>
    <dbReference type="NCBI Taxonomy" id="2587402"/>
    <lineage>
        <taxon>Eukaryota</taxon>
        <taxon>Fungi</taxon>
        <taxon>Dikarya</taxon>
        <taxon>Ascomycota</taxon>
        <taxon>Pezizomycotina</taxon>
        <taxon>Sordariomycetes</taxon>
        <taxon>Sordariomycetidae</taxon>
        <taxon>Sordariales</taxon>
        <taxon>Chaetomiaceae</taxon>
        <taxon>Parathielavia</taxon>
    </lineage>
</organism>
<keyword evidence="3" id="KW-1185">Reference proteome</keyword>
<dbReference type="RefSeq" id="XP_062651589.1">
    <property type="nucleotide sequence ID" value="XM_062792226.1"/>
</dbReference>
<sequence>MHRWAEWNAPAGLASPFLWRRNECSHSPSSSLKVVVTFLGPSVVVVDTLSNAKVVGAGSSLAVVSSSPTSERPWLPTRPAEAHRL</sequence>